<evidence type="ECO:0000313" key="2">
    <source>
        <dbReference type="Proteomes" id="UP000297649"/>
    </source>
</evidence>
<dbReference type="EMBL" id="RQHU01000019">
    <property type="protein sequence ID" value="TGN13021.1"/>
    <property type="molecule type" value="Genomic_DNA"/>
</dbReference>
<sequence>MTGQDILEETKYSKLADSLDQATTNGSRKTNMGIATGTAIGSTAGAMVGSPFIGGAIGGAVGGMVGFSADKYGRKLAKKWLLEGGNPSAYVNRFQGTRYFRPLQNAMKKGNQSLAVTHYMLSKTDPEFRKADNQENEE</sequence>
<proteinExistence type="predicted"/>
<reference evidence="1" key="1">
    <citation type="journal article" date="2019" name="PLoS Negl. Trop. Dis.">
        <title>Revisiting the worldwide diversity of Leptospira species in the environment.</title>
        <authorList>
            <person name="Vincent A.T."/>
            <person name="Schiettekatte O."/>
            <person name="Bourhy P."/>
            <person name="Veyrier F.J."/>
            <person name="Picardeau M."/>
        </authorList>
    </citation>
    <scope>NUCLEOTIDE SEQUENCE [LARGE SCALE GENOMIC DNA]</scope>
    <source>
        <strain evidence="1">201601109</strain>
    </source>
</reference>
<gene>
    <name evidence="1" type="ORF">EHR08_13310</name>
</gene>
<protein>
    <recommendedName>
        <fullName evidence="3">Glycine zipper domain-containing protein</fullName>
    </recommendedName>
</protein>
<comment type="caution">
    <text evidence="1">The sequence shown here is derived from an EMBL/GenBank/DDBJ whole genome shotgun (WGS) entry which is preliminary data.</text>
</comment>
<organism evidence="1 2">
    <name type="scientific">Leptospira bandrabouensis</name>
    <dbReference type="NCBI Taxonomy" id="2484903"/>
    <lineage>
        <taxon>Bacteria</taxon>
        <taxon>Pseudomonadati</taxon>
        <taxon>Spirochaetota</taxon>
        <taxon>Spirochaetia</taxon>
        <taxon>Leptospirales</taxon>
        <taxon>Leptospiraceae</taxon>
        <taxon>Leptospira</taxon>
    </lineage>
</organism>
<evidence type="ECO:0008006" key="3">
    <source>
        <dbReference type="Google" id="ProtNLM"/>
    </source>
</evidence>
<name>A0A6H3NM78_9LEPT</name>
<keyword evidence="2" id="KW-1185">Reference proteome</keyword>
<evidence type="ECO:0000313" key="1">
    <source>
        <dbReference type="EMBL" id="TGN13021.1"/>
    </source>
</evidence>
<accession>A0A6H3NM78</accession>
<dbReference type="Proteomes" id="UP000297649">
    <property type="component" value="Unassembled WGS sequence"/>
</dbReference>
<dbReference type="AlphaFoldDB" id="A0A6H3NM78"/>